<name>A0ABX3P8K8_9HYPH</name>
<protein>
    <submittedName>
        <fullName evidence="6">Cysteine biosynthesis protein CysZ</fullName>
    </submittedName>
</protein>
<evidence type="ECO:0000256" key="5">
    <source>
        <dbReference type="SAM" id="Phobius"/>
    </source>
</evidence>
<gene>
    <name evidence="6" type="ORF">BTR14_21550</name>
</gene>
<evidence type="ECO:0000256" key="3">
    <source>
        <dbReference type="ARBA" id="ARBA00022989"/>
    </source>
</evidence>
<dbReference type="EMBL" id="MSPX01000027">
    <property type="protein sequence ID" value="OQP83814.1"/>
    <property type="molecule type" value="Genomic_DNA"/>
</dbReference>
<feature type="transmembrane region" description="Helical" evidence="5">
    <location>
        <begin position="193"/>
        <end position="217"/>
    </location>
</feature>
<evidence type="ECO:0000313" key="7">
    <source>
        <dbReference type="Proteomes" id="UP000192652"/>
    </source>
</evidence>
<keyword evidence="7" id="KW-1185">Reference proteome</keyword>
<feature type="transmembrane region" description="Helical" evidence="5">
    <location>
        <begin position="21"/>
        <end position="40"/>
    </location>
</feature>
<evidence type="ECO:0000256" key="4">
    <source>
        <dbReference type="ARBA" id="ARBA00023136"/>
    </source>
</evidence>
<feature type="transmembrane region" description="Helical" evidence="5">
    <location>
        <begin position="129"/>
        <end position="148"/>
    </location>
</feature>
<keyword evidence="2 5" id="KW-0812">Transmembrane</keyword>
<evidence type="ECO:0000256" key="1">
    <source>
        <dbReference type="ARBA" id="ARBA00004141"/>
    </source>
</evidence>
<evidence type="ECO:0000256" key="2">
    <source>
        <dbReference type="ARBA" id="ARBA00022692"/>
    </source>
</evidence>
<keyword evidence="4 5" id="KW-0472">Membrane</keyword>
<keyword evidence="3 5" id="KW-1133">Transmembrane helix</keyword>
<organism evidence="6 7">
    <name type="scientific">Xaviernesmea rhizosphaerae</name>
    <dbReference type="NCBI Taxonomy" id="1672749"/>
    <lineage>
        <taxon>Bacteria</taxon>
        <taxon>Pseudomonadati</taxon>
        <taxon>Pseudomonadota</taxon>
        <taxon>Alphaproteobacteria</taxon>
        <taxon>Hyphomicrobiales</taxon>
        <taxon>Rhizobiaceae</taxon>
        <taxon>Rhizobium/Agrobacterium group</taxon>
        <taxon>Xaviernesmea</taxon>
    </lineage>
</organism>
<dbReference type="Pfam" id="PF07264">
    <property type="entry name" value="EI24"/>
    <property type="match status" value="1"/>
</dbReference>
<proteinExistence type="predicted"/>
<dbReference type="NCBIfam" id="NF009407">
    <property type="entry name" value="PRK12768.1"/>
    <property type="match status" value="1"/>
</dbReference>
<reference evidence="6 7" key="1">
    <citation type="journal article" date="2017" name="Antonie Van Leeuwenhoek">
        <title>Rhizobium rhizosphaerae sp. nov., a novel species isolated from rice rhizosphere.</title>
        <authorList>
            <person name="Zhao J.J."/>
            <person name="Zhang J."/>
            <person name="Zhang R.J."/>
            <person name="Zhang C.W."/>
            <person name="Yin H.Q."/>
            <person name="Zhang X.X."/>
        </authorList>
    </citation>
    <scope>NUCLEOTIDE SEQUENCE [LARGE SCALE GENOMIC DNA]</scope>
    <source>
        <strain evidence="6 7">RD15</strain>
    </source>
</reference>
<sequence>MILQSARLSFANLLAPETRAVFWKVIGLTILILVALWFLLRELFVAYATPLLEQWLPGMAGWEGWLIFVVAILASLGLALALAVMIAPATALVAGFFLDDIAEQIERRDYPGEPVGQALPLGTAIRGTIAFFGVVILGNIVALLLLLLPGINLVAFFLVNGYLLGREFFEFAAMRYRSPQEARLFRARHGTTVFLAGLVLAAFLAVPLLNLLTPLFAAGMMVHLHKALTARDGARLGITQAMAAGSLNPPA</sequence>
<accession>A0ABX3P8K8</accession>
<dbReference type="RefSeq" id="WP_081177687.1">
    <property type="nucleotide sequence ID" value="NZ_MSPX01000027.1"/>
</dbReference>
<comment type="caution">
    <text evidence="6">The sequence shown here is derived from an EMBL/GenBank/DDBJ whole genome shotgun (WGS) entry which is preliminary data.</text>
</comment>
<dbReference type="InterPro" id="IPR059112">
    <property type="entry name" value="CysZ/EI24"/>
</dbReference>
<comment type="subcellular location">
    <subcellularLocation>
        <location evidence="1">Membrane</location>
        <topology evidence="1">Multi-pass membrane protein</topology>
    </subcellularLocation>
</comment>
<feature type="transmembrane region" description="Helical" evidence="5">
    <location>
        <begin position="65"/>
        <end position="98"/>
    </location>
</feature>
<dbReference type="Proteomes" id="UP000192652">
    <property type="component" value="Unassembled WGS sequence"/>
</dbReference>
<evidence type="ECO:0000313" key="6">
    <source>
        <dbReference type="EMBL" id="OQP83814.1"/>
    </source>
</evidence>